<dbReference type="Gene3D" id="3.30.70.270">
    <property type="match status" value="1"/>
</dbReference>
<name>A0AA36H0Y1_CYLNA</name>
<keyword evidence="3" id="KW-1185">Reference proteome</keyword>
<evidence type="ECO:0000313" key="2">
    <source>
        <dbReference type="EMBL" id="CAJ0601770.1"/>
    </source>
</evidence>
<dbReference type="PANTHER" id="PTHR33050:SF7">
    <property type="entry name" value="RIBONUCLEASE H"/>
    <property type="match status" value="1"/>
</dbReference>
<dbReference type="InterPro" id="IPR043502">
    <property type="entry name" value="DNA/RNA_pol_sf"/>
</dbReference>
<evidence type="ECO:0000313" key="3">
    <source>
        <dbReference type="Proteomes" id="UP001176961"/>
    </source>
</evidence>
<dbReference type="AlphaFoldDB" id="A0AA36H0Y1"/>
<protein>
    <recommendedName>
        <fullName evidence="1">Reverse transcriptase domain-containing protein</fullName>
    </recommendedName>
</protein>
<dbReference type="InterPro" id="IPR000477">
    <property type="entry name" value="RT_dom"/>
</dbReference>
<sequence length="400" mass="45011">MVLDLSHFNKFITVPKCKFEDLGKILHVLPFRGYMATFDLKSGYHHVKVCDDHLQYLGFKWQGEIYQFLCLPFGLSSAPHIFTKLLRPFVKKWRSLGLDAAIYLDDGLIFGPSSSSCSHAVDAVRADLTKAGFFFAEEKCSWTPAQKSSWLGFIIDLNEMTIELSEDRLVRARDKLRVFSHVRPSLHDRLSWSGTLAFMHLILSDVDKRNTMAVAREAQAQNWGLGRKWPKSTHECREIRYWLSRLRAPPSRSLTPSRVDLDFDKILQVDASAHSVGAILADAHGLQLGKSYRELPMHLLAQSSTARELFAMGYGLDTFHSQVQSRVLIYTDSQAAAIISKKVFLAPTQLESTHSISHRLGRKVSYAPRFSEGAALTAMANRLGLRTIGSVSDLQRVADG</sequence>
<dbReference type="InterPro" id="IPR043128">
    <property type="entry name" value="Rev_trsase/Diguanyl_cyclase"/>
</dbReference>
<proteinExistence type="predicted"/>
<reference evidence="2" key="1">
    <citation type="submission" date="2023-07" db="EMBL/GenBank/DDBJ databases">
        <authorList>
            <consortium name="CYATHOMIX"/>
        </authorList>
    </citation>
    <scope>NUCLEOTIDE SEQUENCE</scope>
    <source>
        <strain evidence="2">N/A</strain>
    </source>
</reference>
<organism evidence="2 3">
    <name type="scientific">Cylicocyclus nassatus</name>
    <name type="common">Nematode worm</name>
    <dbReference type="NCBI Taxonomy" id="53992"/>
    <lineage>
        <taxon>Eukaryota</taxon>
        <taxon>Metazoa</taxon>
        <taxon>Ecdysozoa</taxon>
        <taxon>Nematoda</taxon>
        <taxon>Chromadorea</taxon>
        <taxon>Rhabditida</taxon>
        <taxon>Rhabditina</taxon>
        <taxon>Rhabditomorpha</taxon>
        <taxon>Strongyloidea</taxon>
        <taxon>Strongylidae</taxon>
        <taxon>Cylicocyclus</taxon>
    </lineage>
</organism>
<evidence type="ECO:0000259" key="1">
    <source>
        <dbReference type="PROSITE" id="PS50878"/>
    </source>
</evidence>
<dbReference type="PANTHER" id="PTHR33050">
    <property type="entry name" value="REVERSE TRANSCRIPTASE DOMAIN-CONTAINING PROTEIN"/>
    <property type="match status" value="1"/>
</dbReference>
<dbReference type="CDD" id="cd03714">
    <property type="entry name" value="RT_DIRS1"/>
    <property type="match status" value="1"/>
</dbReference>
<dbReference type="EMBL" id="CATQJL010000305">
    <property type="protein sequence ID" value="CAJ0601770.1"/>
    <property type="molecule type" value="Genomic_DNA"/>
</dbReference>
<dbReference type="Pfam" id="PF00078">
    <property type="entry name" value="RVT_1"/>
    <property type="match status" value="1"/>
</dbReference>
<dbReference type="PROSITE" id="PS50878">
    <property type="entry name" value="RT_POL"/>
    <property type="match status" value="1"/>
</dbReference>
<dbReference type="InterPro" id="IPR052055">
    <property type="entry name" value="Hepadnavirus_pol/RT"/>
</dbReference>
<dbReference type="Proteomes" id="UP001176961">
    <property type="component" value="Unassembled WGS sequence"/>
</dbReference>
<feature type="domain" description="Reverse transcriptase" evidence="1">
    <location>
        <begin position="1"/>
        <end position="155"/>
    </location>
</feature>
<dbReference type="SUPFAM" id="SSF56672">
    <property type="entry name" value="DNA/RNA polymerases"/>
    <property type="match status" value="1"/>
</dbReference>
<comment type="caution">
    <text evidence="2">The sequence shown here is derived from an EMBL/GenBank/DDBJ whole genome shotgun (WGS) entry which is preliminary data.</text>
</comment>
<accession>A0AA36H0Y1</accession>
<gene>
    <name evidence="2" type="ORF">CYNAS_LOCUS13753</name>
</gene>